<evidence type="ECO:0000256" key="2">
    <source>
        <dbReference type="PROSITE-ProRule" id="PRU01282"/>
    </source>
</evidence>
<reference evidence="3 4" key="1">
    <citation type="journal article" date="2005" name="Nucleic Acids Res.">
        <title>Genomic blueprint of Hahella chejuensis, a marine microbe producing an algicidal agent.</title>
        <authorList>
            <person name="Jeong H."/>
            <person name="Yim J.H."/>
            <person name="Lee C."/>
            <person name="Choi S.-H."/>
            <person name="Park Y.K."/>
            <person name="Yoon S.H."/>
            <person name="Hur C.-G."/>
            <person name="Kang H.-Y."/>
            <person name="Kim D."/>
            <person name="Lee H.H."/>
            <person name="Park K.H."/>
            <person name="Park S.-H."/>
            <person name="Park H.-S."/>
            <person name="Lee H.K."/>
            <person name="Oh T.K."/>
            <person name="Kim J.F."/>
        </authorList>
    </citation>
    <scope>NUCLEOTIDE SEQUENCE [LARGE SCALE GENOMIC DNA]</scope>
    <source>
        <strain evidence="3 4">KCTC 2396</strain>
    </source>
</reference>
<evidence type="ECO:0000313" key="4">
    <source>
        <dbReference type="Proteomes" id="UP000000238"/>
    </source>
</evidence>
<dbReference type="EMBL" id="CP000155">
    <property type="protein sequence ID" value="ABC31932.1"/>
    <property type="molecule type" value="Genomic_DNA"/>
</dbReference>
<dbReference type="HOGENOM" id="CLU_116644_2_1_6"/>
<dbReference type="STRING" id="349521.HCH_05258"/>
<evidence type="ECO:0000313" key="3">
    <source>
        <dbReference type="EMBL" id="ABC31932.1"/>
    </source>
</evidence>
<organism evidence="3 4">
    <name type="scientific">Hahella chejuensis (strain KCTC 2396)</name>
    <dbReference type="NCBI Taxonomy" id="349521"/>
    <lineage>
        <taxon>Bacteria</taxon>
        <taxon>Pseudomonadati</taxon>
        <taxon>Pseudomonadota</taxon>
        <taxon>Gammaproteobacteria</taxon>
        <taxon>Oceanospirillales</taxon>
        <taxon>Hahellaceae</taxon>
        <taxon>Hahella</taxon>
    </lineage>
</organism>
<dbReference type="PROSITE" id="PS51353">
    <property type="entry name" value="ARSC"/>
    <property type="match status" value="1"/>
</dbReference>
<gene>
    <name evidence="3" type="ordered locus">HCH_05258</name>
</gene>
<dbReference type="PANTHER" id="PTHR30041:SF8">
    <property type="entry name" value="PROTEIN YFFB"/>
    <property type="match status" value="1"/>
</dbReference>
<dbReference type="PANTHER" id="PTHR30041">
    <property type="entry name" value="ARSENATE REDUCTASE"/>
    <property type="match status" value="1"/>
</dbReference>
<evidence type="ECO:0000256" key="1">
    <source>
        <dbReference type="ARBA" id="ARBA00007198"/>
    </source>
</evidence>
<dbReference type="InterPro" id="IPR006504">
    <property type="entry name" value="Tscrpt_reg_Spx/MgsR"/>
</dbReference>
<dbReference type="InterPro" id="IPR006660">
    <property type="entry name" value="Arsenate_reductase-like"/>
</dbReference>
<protein>
    <submittedName>
        <fullName evidence="3">Arsenate reductase and related protein, glutaredoxin family</fullName>
    </submittedName>
</protein>
<comment type="similarity">
    <text evidence="1 2">Belongs to the ArsC family.</text>
</comment>
<dbReference type="Proteomes" id="UP000000238">
    <property type="component" value="Chromosome"/>
</dbReference>
<dbReference type="NCBIfam" id="TIGR01617">
    <property type="entry name" value="arsC_related"/>
    <property type="match status" value="1"/>
</dbReference>
<name>Q2SBP2_HAHCH</name>
<accession>Q2SBP2</accession>
<dbReference type="SUPFAM" id="SSF52833">
    <property type="entry name" value="Thioredoxin-like"/>
    <property type="match status" value="1"/>
</dbReference>
<dbReference type="KEGG" id="hch:HCH_05258"/>
<sequence>MYGISNCDTVKKARKWLEANNIEYTFHDFKKSGVPQSNLEAWLNALGVETLVNKRGTTWRKLSDSDKADIESGAKTQELLSEHSSVIKRPVIETPSGEVITGFTPSQLEKYA</sequence>
<dbReference type="InterPro" id="IPR036249">
    <property type="entry name" value="Thioredoxin-like_sf"/>
</dbReference>
<dbReference type="Gene3D" id="3.40.30.10">
    <property type="entry name" value="Glutaredoxin"/>
    <property type="match status" value="1"/>
</dbReference>
<proteinExistence type="inferred from homology"/>
<keyword evidence="4" id="KW-1185">Reference proteome</keyword>
<dbReference type="eggNOG" id="COG1393">
    <property type="taxonomic scope" value="Bacteria"/>
</dbReference>
<dbReference type="CDD" id="cd03035">
    <property type="entry name" value="ArsC_Yffb"/>
    <property type="match status" value="1"/>
</dbReference>
<dbReference type="Pfam" id="PF03960">
    <property type="entry name" value="ArsC"/>
    <property type="match status" value="1"/>
</dbReference>
<dbReference type="NCBIfam" id="NF008107">
    <property type="entry name" value="PRK10853.1"/>
    <property type="match status" value="1"/>
</dbReference>
<dbReference type="AlphaFoldDB" id="Q2SBP2"/>